<dbReference type="InterPro" id="IPR036457">
    <property type="entry name" value="PPM-type-like_dom_sf"/>
</dbReference>
<dbReference type="RefSeq" id="WP_151748376.1">
    <property type="nucleotide sequence ID" value="NZ_BKIP01000024.1"/>
</dbReference>
<protein>
    <submittedName>
        <fullName evidence="1">Serine/threonine protein phosphatase</fullName>
    </submittedName>
</protein>
<evidence type="ECO:0000313" key="2">
    <source>
        <dbReference type="Proteomes" id="UP001150055"/>
    </source>
</evidence>
<gene>
    <name evidence="1" type="ORF">M0O54_03770</name>
</gene>
<evidence type="ECO:0000313" key="1">
    <source>
        <dbReference type="EMBL" id="MDD9319247.1"/>
    </source>
</evidence>
<name>A0AB35K1U4_9GAMM</name>
<accession>A0AB35K1U4</accession>
<dbReference type="SUPFAM" id="SSF81606">
    <property type="entry name" value="PP2C-like"/>
    <property type="match status" value="1"/>
</dbReference>
<dbReference type="EMBL" id="JALNTG010000010">
    <property type="protein sequence ID" value="MDD9319247.1"/>
    <property type="molecule type" value="Genomic_DNA"/>
</dbReference>
<dbReference type="AlphaFoldDB" id="A0AB35K1U4"/>
<dbReference type="Gene3D" id="3.60.40.10">
    <property type="entry name" value="PPM-type phosphatase domain"/>
    <property type="match status" value="1"/>
</dbReference>
<proteinExistence type="predicted"/>
<reference evidence="1" key="1">
    <citation type="submission" date="2022-12" db="EMBL/GenBank/DDBJ databases">
        <title>Acinetobacter lactucae: Emerging opportunistic pathogenic species of genus Acinetobacter isolated from immunocompromised patients in clinical settings of India.</title>
        <authorList>
            <person name="Amar A.K."/>
            <person name="Sawant A.R."/>
            <person name="Meera M."/>
            <person name="Tomar A."/>
            <person name="Sistla S."/>
            <person name="Prashanth K."/>
        </authorList>
    </citation>
    <scope>NUCLEOTIDE SEQUENCE</scope>
    <source>
        <strain evidence="1">PKAL1828C</strain>
    </source>
</reference>
<dbReference type="Proteomes" id="UP001150055">
    <property type="component" value="Unassembled WGS sequence"/>
</dbReference>
<comment type="caution">
    <text evidence="1">The sequence shown here is derived from an EMBL/GenBank/DDBJ whole genome shotgun (WGS) entry which is preliminary data.</text>
</comment>
<organism evidence="1 2">
    <name type="scientific">Acinetobacter lactucae</name>
    <dbReference type="NCBI Taxonomy" id="1785128"/>
    <lineage>
        <taxon>Bacteria</taxon>
        <taxon>Pseudomonadati</taxon>
        <taxon>Pseudomonadota</taxon>
        <taxon>Gammaproteobacteria</taxon>
        <taxon>Moraxellales</taxon>
        <taxon>Moraxellaceae</taxon>
        <taxon>Acinetobacter</taxon>
        <taxon>Acinetobacter calcoaceticus/baumannii complex</taxon>
    </lineage>
</organism>
<sequence>MAESILIYSYPLTHNIVLPGKFGIDAIGKLTENTNLQFFYVLDGHSSCPNSNILVKKFQTYIASLKDIFSKLDDDEQNIQSFFNDLILNFFIENRGELIPAAMSLCMTIFSSKKVYSAHLGDCRLGKFDNSKKIYWITYPHNLTMSLHTEIGLKDIESILKSSSDNNIVTKSFNTKRLKPMSFNSFDLENNYSYIIASDGFWKLQDIEILKVILEKNFSQLDVITDDTSLWIISVGKNFKTI</sequence>